<dbReference type="Proteomes" id="UP000033448">
    <property type="component" value="Unassembled WGS sequence"/>
</dbReference>
<accession>A0A1I6I479</accession>
<dbReference type="PATRIC" id="fig|582680.7.peg.2361"/>
<reference evidence="2 4" key="1">
    <citation type="submission" date="2015-02" db="EMBL/GenBank/DDBJ databases">
        <title>Draft genome sequences of ten Microbacterium spp. with emphasis on heavy metal contaminated environments.</title>
        <authorList>
            <person name="Corretto E."/>
        </authorList>
    </citation>
    <scope>NUCLEOTIDE SEQUENCE [LARGE SCALE GENOMIC DNA]</scope>
    <source>
        <strain evidence="2 4">DSM 23848</strain>
    </source>
</reference>
<proteinExistence type="predicted"/>
<dbReference type="EMBL" id="JYIT01000079">
    <property type="protein sequence ID" value="KJL22006.1"/>
    <property type="molecule type" value="Genomic_DNA"/>
</dbReference>
<dbReference type="AlphaFoldDB" id="A0A0F0KRY7"/>
<dbReference type="RefSeq" id="WP_045250985.1">
    <property type="nucleotide sequence ID" value="NZ_CBFSJS010000004.1"/>
</dbReference>
<accession>A0A0F0KRY7</accession>
<keyword evidence="4" id="KW-1185">Reference proteome</keyword>
<reference evidence="5" key="2">
    <citation type="submission" date="2016-10" db="EMBL/GenBank/DDBJ databases">
        <authorList>
            <person name="Varghese N."/>
            <person name="Submissions S."/>
        </authorList>
    </citation>
    <scope>NUCLEOTIDE SEQUENCE [LARGE SCALE GENOMIC DNA]</scope>
    <source>
        <strain evidence="5">CL127</strain>
    </source>
</reference>
<dbReference type="OrthoDB" id="5123855at2"/>
<reference evidence="3" key="3">
    <citation type="submission" date="2016-10" db="EMBL/GenBank/DDBJ databases">
        <authorList>
            <person name="de Groot N.N."/>
        </authorList>
    </citation>
    <scope>NUCLEOTIDE SEQUENCE [LARGE SCALE GENOMIC DNA]</scope>
    <source>
        <strain evidence="3">CL127</strain>
    </source>
</reference>
<name>A0A0F0KRY7_9MICO</name>
<dbReference type="Proteomes" id="UP000198877">
    <property type="component" value="Unassembled WGS sequence"/>
</dbReference>
<feature type="domain" description="DUF7882" evidence="1">
    <location>
        <begin position="1"/>
        <end position="96"/>
    </location>
</feature>
<evidence type="ECO:0000313" key="3">
    <source>
        <dbReference type="EMBL" id="SFR61537.1"/>
    </source>
</evidence>
<evidence type="ECO:0000259" key="1">
    <source>
        <dbReference type="Pfam" id="PF25355"/>
    </source>
</evidence>
<evidence type="ECO:0000313" key="2">
    <source>
        <dbReference type="EMBL" id="KJL22006.1"/>
    </source>
</evidence>
<gene>
    <name evidence="2" type="ORF">RL72_02313</name>
    <name evidence="3" type="ORF">SAMN04488591_2413</name>
</gene>
<evidence type="ECO:0000313" key="5">
    <source>
        <dbReference type="Proteomes" id="UP000198877"/>
    </source>
</evidence>
<dbReference type="EMBL" id="FOYR01000002">
    <property type="protein sequence ID" value="SFR61537.1"/>
    <property type="molecule type" value="Genomic_DNA"/>
</dbReference>
<dbReference type="Pfam" id="PF25355">
    <property type="entry name" value="DUF7882"/>
    <property type="match status" value="1"/>
</dbReference>
<evidence type="ECO:0000313" key="4">
    <source>
        <dbReference type="Proteomes" id="UP000033448"/>
    </source>
</evidence>
<dbReference type="InterPro" id="IPR057204">
    <property type="entry name" value="DUF7882"/>
</dbReference>
<organism evidence="2 4">
    <name type="scientific">Microbacterium azadirachtae</name>
    <dbReference type="NCBI Taxonomy" id="582680"/>
    <lineage>
        <taxon>Bacteria</taxon>
        <taxon>Bacillati</taxon>
        <taxon>Actinomycetota</taxon>
        <taxon>Actinomycetes</taxon>
        <taxon>Micrococcales</taxon>
        <taxon>Microbacteriaceae</taxon>
        <taxon>Microbacterium</taxon>
    </lineage>
</organism>
<protein>
    <recommendedName>
        <fullName evidence="1">DUF7882 domain-containing protein</fullName>
    </recommendedName>
</protein>
<sequence>MGRFSYEGQTHVDLDDRALAHLQMVVANKLRRGEPFYFTWKDDPSIGHGRTSVWVHPGCTMVFTYHGGRRPPLNRIWIEALSQLANTPAGLRLIPEPSQVDEMQFDEGGHLQ</sequence>